<keyword evidence="3" id="KW-1185">Reference proteome</keyword>
<evidence type="ECO:0008006" key="4">
    <source>
        <dbReference type="Google" id="ProtNLM"/>
    </source>
</evidence>
<organism evidence="2 3">
    <name type="scientific">Weissella jogaejeotgali</name>
    <dbReference type="NCBI Taxonomy" id="1631871"/>
    <lineage>
        <taxon>Bacteria</taxon>
        <taxon>Bacillati</taxon>
        <taxon>Bacillota</taxon>
        <taxon>Bacilli</taxon>
        <taxon>Lactobacillales</taxon>
        <taxon>Lactobacillaceae</taxon>
        <taxon>Weissella</taxon>
    </lineage>
</organism>
<dbReference type="EMBL" id="CP014332">
    <property type="protein sequence ID" value="APS41983.1"/>
    <property type="molecule type" value="Genomic_DNA"/>
</dbReference>
<evidence type="ECO:0000313" key="3">
    <source>
        <dbReference type="Proteomes" id="UP000185473"/>
    </source>
</evidence>
<evidence type="ECO:0000313" key="2">
    <source>
        <dbReference type="EMBL" id="APS41983.1"/>
    </source>
</evidence>
<accession>A0A1L6RBT4</accession>
<evidence type="ECO:0000256" key="1">
    <source>
        <dbReference type="SAM" id="MobiDB-lite"/>
    </source>
</evidence>
<gene>
    <name evidence="2" type="ORF">FOL01_1124</name>
</gene>
<protein>
    <recommendedName>
        <fullName evidence="4">Phage protein</fullName>
    </recommendedName>
</protein>
<dbReference type="OrthoDB" id="9922715at2"/>
<dbReference type="KEGG" id="wjo:FOL01_1124"/>
<sequence>MSKKESREQRKLRKAKERRQAEQAIKDIQFYSQFVPTVELRTPEEVAAWLNNDDNW</sequence>
<dbReference type="AlphaFoldDB" id="A0A1L6RBT4"/>
<dbReference type="RefSeq" id="WP_156834996.1">
    <property type="nucleotide sequence ID" value="NZ_CP014332.1"/>
</dbReference>
<dbReference type="STRING" id="1631871.FOL01_1124"/>
<feature type="region of interest" description="Disordered" evidence="1">
    <location>
        <begin position="1"/>
        <end position="20"/>
    </location>
</feature>
<proteinExistence type="predicted"/>
<name>A0A1L6RBT4_9LACO</name>
<reference evidence="2 3" key="1">
    <citation type="submission" date="2016-02" db="EMBL/GenBank/DDBJ databases">
        <title>Complete Genome Sequence of Weissella jogaejeotgali FOL01.</title>
        <authorList>
            <person name="Lee J.-H."/>
            <person name="Ku H.-J."/>
        </authorList>
    </citation>
    <scope>NUCLEOTIDE SEQUENCE [LARGE SCALE GENOMIC DNA]</scope>
    <source>
        <strain evidence="2 3">FOL01</strain>
    </source>
</reference>
<dbReference type="Proteomes" id="UP000185473">
    <property type="component" value="Chromosome"/>
</dbReference>